<comment type="caution">
    <text evidence="3">The sequence shown here is derived from an EMBL/GenBank/DDBJ whole genome shotgun (WGS) entry which is preliminary data.</text>
</comment>
<feature type="region of interest" description="Disordered" evidence="1">
    <location>
        <begin position="53"/>
        <end position="99"/>
    </location>
</feature>
<reference evidence="3 4" key="1">
    <citation type="journal article" date="2024" name="J Genomics">
        <title>Draft genome sequencing and assembly of Favolaschia claudopus CIRM-BRFM 2984 isolated from oak limbs.</title>
        <authorList>
            <person name="Navarro D."/>
            <person name="Drula E."/>
            <person name="Chaduli D."/>
            <person name="Cazenave R."/>
            <person name="Ahrendt S."/>
            <person name="Wang J."/>
            <person name="Lipzen A."/>
            <person name="Daum C."/>
            <person name="Barry K."/>
            <person name="Grigoriev I.V."/>
            <person name="Favel A."/>
            <person name="Rosso M.N."/>
            <person name="Martin F."/>
        </authorList>
    </citation>
    <scope>NUCLEOTIDE SEQUENCE [LARGE SCALE GENOMIC DNA]</scope>
    <source>
        <strain evidence="3 4">CIRM-BRFM 2984</strain>
    </source>
</reference>
<evidence type="ECO:0000313" key="3">
    <source>
        <dbReference type="EMBL" id="KAK6992093.1"/>
    </source>
</evidence>
<keyword evidence="2" id="KW-1133">Transmembrane helix</keyword>
<accession>A0AAV9ZTA8</accession>
<protein>
    <submittedName>
        <fullName evidence="3">Uncharacterized protein</fullName>
    </submittedName>
</protein>
<dbReference type="Gene3D" id="3.40.50.11350">
    <property type="match status" value="1"/>
</dbReference>
<feature type="compositionally biased region" description="Polar residues" evidence="1">
    <location>
        <begin position="56"/>
        <end position="65"/>
    </location>
</feature>
<evidence type="ECO:0000313" key="4">
    <source>
        <dbReference type="Proteomes" id="UP001362999"/>
    </source>
</evidence>
<organism evidence="3 4">
    <name type="scientific">Favolaschia claudopus</name>
    <dbReference type="NCBI Taxonomy" id="2862362"/>
    <lineage>
        <taxon>Eukaryota</taxon>
        <taxon>Fungi</taxon>
        <taxon>Dikarya</taxon>
        <taxon>Basidiomycota</taxon>
        <taxon>Agaricomycotina</taxon>
        <taxon>Agaricomycetes</taxon>
        <taxon>Agaricomycetidae</taxon>
        <taxon>Agaricales</taxon>
        <taxon>Marasmiineae</taxon>
        <taxon>Mycenaceae</taxon>
        <taxon>Favolaschia</taxon>
    </lineage>
</organism>
<keyword evidence="2" id="KW-0472">Membrane</keyword>
<dbReference type="EMBL" id="JAWWNJ010000113">
    <property type="protein sequence ID" value="KAK6992093.1"/>
    <property type="molecule type" value="Genomic_DNA"/>
</dbReference>
<dbReference type="Proteomes" id="UP001362999">
    <property type="component" value="Unassembled WGS sequence"/>
</dbReference>
<gene>
    <name evidence="3" type="ORF">R3P38DRAFT_3089078</name>
</gene>
<dbReference type="AlphaFoldDB" id="A0AAV9ZTA8"/>
<keyword evidence="4" id="KW-1185">Reference proteome</keyword>
<feature type="compositionally biased region" description="Polar residues" evidence="1">
    <location>
        <begin position="72"/>
        <end position="85"/>
    </location>
</feature>
<proteinExistence type="predicted"/>
<evidence type="ECO:0000256" key="2">
    <source>
        <dbReference type="SAM" id="Phobius"/>
    </source>
</evidence>
<dbReference type="CDD" id="cd11296">
    <property type="entry name" value="O-FucT_like"/>
    <property type="match status" value="1"/>
</dbReference>
<feature type="transmembrane region" description="Helical" evidence="2">
    <location>
        <begin position="25"/>
        <end position="43"/>
    </location>
</feature>
<sequence>MANWAYQRLGAPPQSWTPSSRRRQLAYISLGVCMIFLLLLVIARPASGTLGDYQHNAGSETNQTKPEPDATSDANGASEQCSNGTEPAKDSILKTPGPPTYEALRKWEDDLPQHDVDLPFPEGRKGRYLKFSNEFKNVGWNNCLNERLLNAHLAYMSKRAYVFSDYVWAPEHYQWPPEQQPEGGPRTPLTAIVSGPMAGGLWGPDDDAPRSISARWFDVVCPESERYLIHTEDVKPIVANLSGDALFAHWQKILLDSDERCIEIVPPTPDIDHLPQVFDLWLFGTTRVLSLWDSFSKSPTSRFLAPSPIVQAAISRNEYLFLPRGPRPPHPAPRDAFARTLAIHLRRGDYLTHCQNMASWGSTYYSWALLPVIVDRFTPLPPDDPARAETMLSHCLPTIAQLVQKIHDAREDYIEAGEGRVLDVVYLLTNEHGSWLDELITELKAAGWYTIVTSRDLQLDAEQTDVSMAIDMHLARKAAVFIGNGWSSFTSNIIHQRLVDGREPISIRLT</sequence>
<name>A0AAV9ZTA8_9AGAR</name>
<evidence type="ECO:0000256" key="1">
    <source>
        <dbReference type="SAM" id="MobiDB-lite"/>
    </source>
</evidence>
<keyword evidence="2" id="KW-0812">Transmembrane</keyword>